<feature type="compositionally biased region" description="Basic and acidic residues" evidence="1">
    <location>
        <begin position="67"/>
        <end position="81"/>
    </location>
</feature>
<proteinExistence type="predicted"/>
<dbReference type="RefSeq" id="WP_224039888.1">
    <property type="nucleotide sequence ID" value="NZ_CAJZAH010000001.1"/>
</dbReference>
<dbReference type="PROSITE" id="PS51257">
    <property type="entry name" value="PROKAR_LIPOPROTEIN"/>
    <property type="match status" value="1"/>
</dbReference>
<feature type="compositionally biased region" description="Basic residues" evidence="1">
    <location>
        <begin position="85"/>
        <end position="98"/>
    </location>
</feature>
<keyword evidence="4" id="KW-1185">Reference proteome</keyword>
<protein>
    <submittedName>
        <fullName evidence="3">Uncharacterized protein</fullName>
    </submittedName>
</protein>
<gene>
    <name evidence="3" type="ORF">LMG21510_00876</name>
</gene>
<evidence type="ECO:0000313" key="3">
    <source>
        <dbReference type="EMBL" id="CAG9167850.1"/>
    </source>
</evidence>
<reference evidence="3 4" key="1">
    <citation type="submission" date="2021-08" db="EMBL/GenBank/DDBJ databases">
        <authorList>
            <person name="Peeters C."/>
        </authorList>
    </citation>
    <scope>NUCLEOTIDE SEQUENCE [LARGE SCALE GENOMIC DNA]</scope>
    <source>
        <strain evidence="3 4">LMG 21510</strain>
    </source>
</reference>
<feature type="chain" id="PRO_5046293615" evidence="2">
    <location>
        <begin position="22"/>
        <end position="147"/>
    </location>
</feature>
<feature type="region of interest" description="Disordered" evidence="1">
    <location>
        <begin position="64"/>
        <end position="104"/>
    </location>
</feature>
<evidence type="ECO:0000313" key="4">
    <source>
        <dbReference type="Proteomes" id="UP000721236"/>
    </source>
</evidence>
<dbReference type="EMBL" id="CAJZAH010000001">
    <property type="protein sequence ID" value="CAG9167850.1"/>
    <property type="molecule type" value="Genomic_DNA"/>
</dbReference>
<dbReference type="Proteomes" id="UP000721236">
    <property type="component" value="Unassembled WGS sequence"/>
</dbReference>
<keyword evidence="2" id="KW-0732">Signal</keyword>
<evidence type="ECO:0000256" key="2">
    <source>
        <dbReference type="SAM" id="SignalP"/>
    </source>
</evidence>
<organism evidence="3 4">
    <name type="scientific">Cupriavidus respiraculi</name>
    <dbReference type="NCBI Taxonomy" id="195930"/>
    <lineage>
        <taxon>Bacteria</taxon>
        <taxon>Pseudomonadati</taxon>
        <taxon>Pseudomonadota</taxon>
        <taxon>Betaproteobacteria</taxon>
        <taxon>Burkholderiales</taxon>
        <taxon>Burkholderiaceae</taxon>
        <taxon>Cupriavidus</taxon>
    </lineage>
</organism>
<comment type="caution">
    <text evidence="3">The sequence shown here is derived from an EMBL/GenBank/DDBJ whole genome shotgun (WGS) entry which is preliminary data.</text>
</comment>
<evidence type="ECO:0000256" key="1">
    <source>
        <dbReference type="SAM" id="MobiDB-lite"/>
    </source>
</evidence>
<sequence length="147" mass="14970">MKRLLLCLPLCFGLVAAPALSTPNVPAHGGAGCGAGEPVADISLMDRHAALKSAAEAAIAGQAQATCRDDGKPAPDRHAADASHAGHRHHRAGHHRHGSGGMCAATTPIALPELMQAHHGRATPRAPFAELAESAPALPLHQGQAHC</sequence>
<accession>A0ABM8WKE6</accession>
<feature type="signal peptide" evidence="2">
    <location>
        <begin position="1"/>
        <end position="21"/>
    </location>
</feature>
<name>A0ABM8WKE6_9BURK</name>